<evidence type="ECO:0000313" key="2">
    <source>
        <dbReference type="Proteomes" id="UP000251281"/>
    </source>
</evidence>
<sequence>MMMPANFSAVSENEMTYVIGGGVADYLAPVMESAQWQNFSKNMVTVVGNKYLSGFLTNTVGAMFSGTWKPGVGMAGFGKQFGDIWAVNYTNKLGDDTTGFQKFKWGLKGAGNIALNVVGNLAAIYNLGFGTVKNAASESTFVKNGDFAF</sequence>
<dbReference type="RefSeq" id="WP_112090281.1">
    <property type="nucleotide sequence ID" value="NZ_PRLD01000002.1"/>
</dbReference>
<accession>A0A329UE28</accession>
<organism evidence="1 2">
    <name type="scientific">Faecalibacterium prausnitzii</name>
    <dbReference type="NCBI Taxonomy" id="853"/>
    <lineage>
        <taxon>Bacteria</taxon>
        <taxon>Bacillati</taxon>
        <taxon>Bacillota</taxon>
        <taxon>Clostridia</taxon>
        <taxon>Eubacteriales</taxon>
        <taxon>Oscillospiraceae</taxon>
        <taxon>Faecalibacterium</taxon>
    </lineage>
</organism>
<dbReference type="Proteomes" id="UP000251281">
    <property type="component" value="Unassembled WGS sequence"/>
</dbReference>
<comment type="caution">
    <text evidence="1">The sequence shown here is derived from an EMBL/GenBank/DDBJ whole genome shotgun (WGS) entry which is preliminary data.</text>
</comment>
<name>A0A329UE28_9FIRM</name>
<protein>
    <submittedName>
        <fullName evidence="1">Uncharacterized protein</fullName>
    </submittedName>
</protein>
<gene>
    <name evidence="1" type="ORF">C4N24_03125</name>
</gene>
<proteinExistence type="predicted"/>
<reference evidence="1 2" key="1">
    <citation type="submission" date="2018-02" db="EMBL/GenBank/DDBJ databases">
        <title>Complete genome sequencing of Faecalibacterium prausnitzii strains isolated from the human gut.</title>
        <authorList>
            <person name="Fitzgerald B.C."/>
            <person name="Shkoporov A.N."/>
            <person name="Ross P.R."/>
            <person name="Hill C."/>
        </authorList>
    </citation>
    <scope>NUCLEOTIDE SEQUENCE [LARGE SCALE GENOMIC DNA]</scope>
    <source>
        <strain evidence="1 2">APC923/51-1</strain>
    </source>
</reference>
<dbReference type="AlphaFoldDB" id="A0A329UE28"/>
<evidence type="ECO:0000313" key="1">
    <source>
        <dbReference type="EMBL" id="RAW59775.1"/>
    </source>
</evidence>
<dbReference type="EMBL" id="PRLD01000002">
    <property type="protein sequence ID" value="RAW59775.1"/>
    <property type="molecule type" value="Genomic_DNA"/>
</dbReference>